<dbReference type="PIRSF" id="PIRSF002070">
    <property type="entry name" value="SSB"/>
    <property type="match status" value="1"/>
</dbReference>
<dbReference type="Pfam" id="PF00436">
    <property type="entry name" value="SSB"/>
    <property type="match status" value="1"/>
</dbReference>
<comment type="caution">
    <text evidence="2">Lacks conserved residue(s) required for the propagation of feature annotation.</text>
</comment>
<dbReference type="CDD" id="cd04496">
    <property type="entry name" value="SSB_OBF"/>
    <property type="match status" value="1"/>
</dbReference>
<feature type="compositionally biased region" description="Low complexity" evidence="4">
    <location>
        <begin position="107"/>
        <end position="132"/>
    </location>
</feature>
<proteinExistence type="inferred from homology"/>
<feature type="short sequence motif" description="Important for interaction with partner proteins" evidence="2">
    <location>
        <begin position="141"/>
        <end position="146"/>
    </location>
</feature>
<dbReference type="GO" id="GO:0009295">
    <property type="term" value="C:nucleoid"/>
    <property type="evidence" value="ECO:0007669"/>
    <property type="project" value="TreeGrafter"/>
</dbReference>
<dbReference type="InterPro" id="IPR000424">
    <property type="entry name" value="Primosome_PriB/ssb"/>
</dbReference>
<keyword evidence="2" id="KW-0227">DNA damage</keyword>
<name>A0AA43TKA3_9GAMM</name>
<reference evidence="5" key="1">
    <citation type="submission" date="2023-01" db="EMBL/GenBank/DDBJ databases">
        <title>Biogeochemical cycle of methane in antarctic sediments.</title>
        <authorList>
            <person name="Roldan D.M."/>
            <person name="Menes R.J."/>
        </authorList>
    </citation>
    <scope>NUCLEOTIDE SEQUENCE [LARGE SCALE GENOMIC DNA]</scope>
    <source>
        <strain evidence="5">K-2018 MAG008</strain>
    </source>
</reference>
<evidence type="ECO:0000313" key="6">
    <source>
        <dbReference type="Proteomes" id="UP001160519"/>
    </source>
</evidence>
<dbReference type="InterPro" id="IPR011344">
    <property type="entry name" value="ssDNA-bd"/>
</dbReference>
<keyword evidence="6" id="KW-1185">Reference proteome</keyword>
<dbReference type="InterPro" id="IPR012340">
    <property type="entry name" value="NA-bd_OB-fold"/>
</dbReference>
<feature type="region of interest" description="Disordered" evidence="4">
    <location>
        <begin position="103"/>
        <end position="146"/>
    </location>
</feature>
<keyword evidence="2" id="KW-0235">DNA replication</keyword>
<dbReference type="PROSITE" id="PS50935">
    <property type="entry name" value="SSB"/>
    <property type="match status" value="1"/>
</dbReference>
<dbReference type="PANTHER" id="PTHR10302">
    <property type="entry name" value="SINGLE-STRANDED DNA-BINDING PROTEIN"/>
    <property type="match status" value="1"/>
</dbReference>
<keyword evidence="2" id="KW-0234">DNA repair</keyword>
<dbReference type="HAMAP" id="MF_00984">
    <property type="entry name" value="SSB"/>
    <property type="match status" value="1"/>
</dbReference>
<sequence>MSNVFSFTGTVGRDAEVRYLPSGQAVLNVTVANNIGFGEKQQTLWIRCAVWGKRAEGQLQNYLKKGQQVFVSGELSQSEYRAQDGSTKTSLELNANIIDLVGKRNESNQPSQQNYQAQGAQQGQPSAQQAPSHDNFDAPYDDDIPF</sequence>
<dbReference type="GO" id="GO:0006260">
    <property type="term" value="P:DNA replication"/>
    <property type="evidence" value="ECO:0007669"/>
    <property type="project" value="UniProtKB-UniRule"/>
</dbReference>
<dbReference type="Gene3D" id="2.40.50.140">
    <property type="entry name" value="Nucleic acid-binding proteins"/>
    <property type="match status" value="1"/>
</dbReference>
<evidence type="ECO:0000256" key="2">
    <source>
        <dbReference type="HAMAP-Rule" id="MF_00984"/>
    </source>
</evidence>
<comment type="function">
    <text evidence="2">Plays an important role in DNA replication, recombination and repair. Binds to ssDNA and to an array of partner proteins to recruit them to their sites of action during DNA metabolism.</text>
</comment>
<gene>
    <name evidence="5" type="ORF">PSU93_01500</name>
</gene>
<dbReference type="EMBL" id="JAQSDF010000002">
    <property type="protein sequence ID" value="MDI1229807.1"/>
    <property type="molecule type" value="Genomic_DNA"/>
</dbReference>
<evidence type="ECO:0000256" key="1">
    <source>
        <dbReference type="ARBA" id="ARBA00023125"/>
    </source>
</evidence>
<dbReference type="Proteomes" id="UP001160519">
    <property type="component" value="Unassembled WGS sequence"/>
</dbReference>
<dbReference type="GO" id="GO:0006281">
    <property type="term" value="P:DNA repair"/>
    <property type="evidence" value="ECO:0007669"/>
    <property type="project" value="UniProtKB-UniRule"/>
</dbReference>
<dbReference type="PANTHER" id="PTHR10302:SF27">
    <property type="entry name" value="SINGLE-STRANDED DNA-BINDING PROTEIN"/>
    <property type="match status" value="1"/>
</dbReference>
<comment type="subunit">
    <text evidence="2">Homotetramer.</text>
</comment>
<evidence type="ECO:0000256" key="3">
    <source>
        <dbReference type="PIRNR" id="PIRNR002070"/>
    </source>
</evidence>
<evidence type="ECO:0000313" key="5">
    <source>
        <dbReference type="EMBL" id="MDI1229807.1"/>
    </source>
</evidence>
<keyword evidence="1 2" id="KW-0238">DNA-binding</keyword>
<keyword evidence="2" id="KW-0233">DNA recombination</keyword>
<dbReference type="SUPFAM" id="SSF50249">
    <property type="entry name" value="Nucleic acid-binding proteins"/>
    <property type="match status" value="1"/>
</dbReference>
<protein>
    <recommendedName>
        <fullName evidence="2 3">Single-stranded DNA-binding protein</fullName>
        <shortName evidence="2">SSB</shortName>
    </recommendedName>
</protein>
<dbReference type="NCBIfam" id="TIGR00621">
    <property type="entry name" value="ssb"/>
    <property type="match status" value="1"/>
</dbReference>
<comment type="caution">
    <text evidence="5">The sequence shown here is derived from an EMBL/GenBank/DDBJ whole genome shotgun (WGS) entry which is preliminary data.</text>
</comment>
<evidence type="ECO:0000256" key="4">
    <source>
        <dbReference type="SAM" id="MobiDB-lite"/>
    </source>
</evidence>
<dbReference type="GO" id="GO:0003697">
    <property type="term" value="F:single-stranded DNA binding"/>
    <property type="evidence" value="ECO:0007669"/>
    <property type="project" value="UniProtKB-UniRule"/>
</dbReference>
<dbReference type="AlphaFoldDB" id="A0AA43TKA3"/>
<accession>A0AA43TKA3</accession>
<dbReference type="GO" id="GO:0006310">
    <property type="term" value="P:DNA recombination"/>
    <property type="evidence" value="ECO:0007669"/>
    <property type="project" value="UniProtKB-UniRule"/>
</dbReference>
<organism evidence="5 6">
    <name type="scientific">Candidatus Methylobacter titanis</name>
    <dbReference type="NCBI Taxonomy" id="3053457"/>
    <lineage>
        <taxon>Bacteria</taxon>
        <taxon>Pseudomonadati</taxon>
        <taxon>Pseudomonadota</taxon>
        <taxon>Gammaproteobacteria</taxon>
        <taxon>Methylococcales</taxon>
        <taxon>Methylococcaceae</taxon>
        <taxon>Methylobacter</taxon>
    </lineage>
</organism>